<evidence type="ECO:0000313" key="1">
    <source>
        <dbReference type="EMBL" id="MCQ8183229.1"/>
    </source>
</evidence>
<sequence length="56" mass="6157">MKNENLLMQGLKNTAAALANPAKPSPASDKRARLQSFSAYSRTLVLTGKNLKQHKF</sequence>
<protein>
    <submittedName>
        <fullName evidence="1">Uncharacterized protein</fullName>
    </submittedName>
</protein>
<dbReference type="RefSeq" id="WP_256612450.1">
    <property type="nucleotide sequence ID" value="NZ_JANIBM010000040.1"/>
</dbReference>
<reference evidence="1 2" key="1">
    <citation type="submission" date="2022-07" db="EMBL/GenBank/DDBJ databases">
        <title>Methylomonas rivi sp. nov., Methylomonas rosea sp. nov., Methylomonas aureus sp. nov. and Methylomonas subterranea sp. nov., four novel methanotrophs isolated from a freshwater creek and the deep terrestrial subsurface.</title>
        <authorList>
            <person name="Abin C."/>
            <person name="Sankaranarayanan K."/>
            <person name="Garner C."/>
            <person name="Sindelar R."/>
            <person name="Kotary K."/>
            <person name="Garner R."/>
            <person name="Barclay S."/>
            <person name="Lawson P."/>
            <person name="Krumholz L."/>
        </authorList>
    </citation>
    <scope>NUCLEOTIDE SEQUENCE [LARGE SCALE GENOMIC DNA]</scope>
    <source>
        <strain evidence="1 2">SURF-1</strain>
    </source>
</reference>
<comment type="caution">
    <text evidence="1">The sequence shown here is derived from an EMBL/GenBank/DDBJ whole genome shotgun (WGS) entry which is preliminary data.</text>
</comment>
<name>A0ABT1UNF4_9GAMM</name>
<evidence type="ECO:0000313" key="2">
    <source>
        <dbReference type="Proteomes" id="UP001524569"/>
    </source>
</evidence>
<accession>A0ABT1UNF4</accession>
<proteinExistence type="predicted"/>
<gene>
    <name evidence="1" type="ORF">NP603_19100</name>
</gene>
<dbReference type="Proteomes" id="UP001524569">
    <property type="component" value="Unassembled WGS sequence"/>
</dbReference>
<dbReference type="EMBL" id="JANIBM010000040">
    <property type="protein sequence ID" value="MCQ8183229.1"/>
    <property type="molecule type" value="Genomic_DNA"/>
</dbReference>
<organism evidence="1 2">
    <name type="scientific">Methylomonas aurea</name>
    <dbReference type="NCBI Taxonomy" id="2952224"/>
    <lineage>
        <taxon>Bacteria</taxon>
        <taxon>Pseudomonadati</taxon>
        <taxon>Pseudomonadota</taxon>
        <taxon>Gammaproteobacteria</taxon>
        <taxon>Methylococcales</taxon>
        <taxon>Methylococcaceae</taxon>
        <taxon>Methylomonas</taxon>
    </lineage>
</organism>
<keyword evidence="2" id="KW-1185">Reference proteome</keyword>